<proteinExistence type="predicted"/>
<evidence type="ECO:0000313" key="5">
    <source>
        <dbReference type="Proteomes" id="UP000243515"/>
    </source>
</evidence>
<dbReference type="PANTHER" id="PTHR12412">
    <property type="entry name" value="CAP BINDING PROTEIN"/>
    <property type="match status" value="1"/>
</dbReference>
<dbReference type="InterPro" id="IPR016024">
    <property type="entry name" value="ARM-type_fold"/>
</dbReference>
<dbReference type="FunFam" id="1.25.40.180:FF:000045">
    <property type="entry name" value="snRNA cap binding complex subunit (Gcr3), putative"/>
    <property type="match status" value="1"/>
</dbReference>
<accession>A0A232LZN6</accession>
<evidence type="ECO:0000259" key="3">
    <source>
        <dbReference type="Pfam" id="PF09090"/>
    </source>
</evidence>
<sequence>MADYERQNQGQGHRGHTVVFLANAKFFLDDDDVDRRSQRRRYEEPLSNKLRKQLLAIAESATRKAEDHASGIAKTVTENYEDEDLRDTFLTLIIQLVTEQPFKIPFLAAVVLVINTQKPELAAEALKKAAEALQGYLNVGAWREVKLILRFLGCLQRLFEGEGIFPILDELFLRAVDLQTSSSEDSLGLELVKIILFTIPYIMTSSATENEFQASALLEKTDIIASTPHALVALVDPFVTDEGKPEFIQSVVSLLQTQLQEEASKGWELVCIPRPWKIPREDENDGADPLDSMTKHPFPEVMIPNPVKPGPKAILPEIYLSVYAGQEIETVPPPTSVTSLLLRDALIDTINILDFNRVATAKFLIDIDCYFTPDTFVKRATPFDKLREIPSDRSTWKPEDVAVDAVFSQLFQLPAPEHKLIYYHSVLTECCKVAPAAIAPSLGRAIRFLYRSVKELDLDLCHRFLDWFSHHLSNFGFTWKWTEWIEDLELPVTHPKMSFITGALDKEIRLSFAQRIKGTLPDPYQALILEGKEKDTPDFKYASDSTPYAKEGREIMQLIRKKASDEEIQPVITAIEEQARMLGDPDPIVQSTDAFVTSICYVGAKSLSHVLSCIERNKERLLSVGPFSPPARRQIITSVMEYWADQPGIAINIIDKLLNYTILTPLSVIEWALLDNLATGKILAKTHVYEMISATIGKVTNRMRQIVLARIQPGLYEPQLSVLDETLGREKGDMHTLFKLIEDSIVSVSNSGSDLLFERGNGAGNQEEDELIRHWGHRWLRVFRRKAAVEEAFIFEAMVNATPLGTVAPIVPQSAEPTNGHVDVSDDDIADIS</sequence>
<evidence type="ECO:0008006" key="6">
    <source>
        <dbReference type="Google" id="ProtNLM"/>
    </source>
</evidence>
<feature type="domain" description="MIF4G-like type 1" evidence="2">
    <location>
        <begin position="332"/>
        <end position="522"/>
    </location>
</feature>
<dbReference type="Pfam" id="PF09090">
    <property type="entry name" value="MIF4G_like_2"/>
    <property type="match status" value="1"/>
</dbReference>
<dbReference type="GO" id="GO:0006406">
    <property type="term" value="P:mRNA export from nucleus"/>
    <property type="evidence" value="ECO:0007669"/>
    <property type="project" value="InterPro"/>
</dbReference>
<dbReference type="EMBL" id="NPHW01003411">
    <property type="protein sequence ID" value="OXV09630.1"/>
    <property type="molecule type" value="Genomic_DNA"/>
</dbReference>
<dbReference type="FunFam" id="1.25.40.180:FF:000035">
    <property type="entry name" value="snRNA cap binding complex subunit (Gcr3)"/>
    <property type="match status" value="1"/>
</dbReference>
<name>A0A232LZN6_9EURO</name>
<keyword evidence="5" id="KW-1185">Reference proteome</keyword>
<dbReference type="GO" id="GO:0003729">
    <property type="term" value="F:mRNA binding"/>
    <property type="evidence" value="ECO:0007669"/>
    <property type="project" value="TreeGrafter"/>
</dbReference>
<dbReference type="Gene3D" id="1.25.40.180">
    <property type="match status" value="3"/>
</dbReference>
<dbReference type="PANTHER" id="PTHR12412:SF2">
    <property type="entry name" value="NUCLEAR CAP-BINDING PROTEIN SUBUNIT 1"/>
    <property type="match status" value="1"/>
</dbReference>
<comment type="caution">
    <text evidence="4">The sequence shown here is derived from an EMBL/GenBank/DDBJ whole genome shotgun (WGS) entry which is preliminary data.</text>
</comment>
<gene>
    <name evidence="4" type="ORF">Egran_02609</name>
</gene>
<feature type="region of interest" description="Disordered" evidence="1">
    <location>
        <begin position="811"/>
        <end position="833"/>
    </location>
</feature>
<dbReference type="Pfam" id="PF09088">
    <property type="entry name" value="MIF4G_like"/>
    <property type="match status" value="1"/>
</dbReference>
<dbReference type="SUPFAM" id="SSF48371">
    <property type="entry name" value="ARM repeat"/>
    <property type="match status" value="3"/>
</dbReference>
<dbReference type="AlphaFoldDB" id="A0A232LZN6"/>
<dbReference type="Proteomes" id="UP000243515">
    <property type="component" value="Unassembled WGS sequence"/>
</dbReference>
<dbReference type="InterPro" id="IPR015172">
    <property type="entry name" value="MIF4G-like_typ-1"/>
</dbReference>
<evidence type="ECO:0000256" key="1">
    <source>
        <dbReference type="SAM" id="MobiDB-lite"/>
    </source>
</evidence>
<dbReference type="OrthoDB" id="10252707at2759"/>
<evidence type="ECO:0000259" key="2">
    <source>
        <dbReference type="Pfam" id="PF09088"/>
    </source>
</evidence>
<dbReference type="InterPro" id="IPR015174">
    <property type="entry name" value="MIF4G-like_typ-2"/>
</dbReference>
<dbReference type="GO" id="GO:0000339">
    <property type="term" value="F:RNA cap binding"/>
    <property type="evidence" value="ECO:0007669"/>
    <property type="project" value="InterPro"/>
</dbReference>
<protein>
    <recommendedName>
        <fullName evidence="6">MIF4G domain-containing protein</fullName>
    </recommendedName>
</protein>
<dbReference type="FunFam" id="1.25.40.180:FF:000079">
    <property type="entry name" value="Related to cap binding protein 80 (Cbp80)"/>
    <property type="match status" value="1"/>
</dbReference>
<dbReference type="GO" id="GO:0000184">
    <property type="term" value="P:nuclear-transcribed mRNA catabolic process, nonsense-mediated decay"/>
    <property type="evidence" value="ECO:0007669"/>
    <property type="project" value="TreeGrafter"/>
</dbReference>
<reference evidence="4 5" key="1">
    <citation type="journal article" date="2015" name="Environ. Microbiol.">
        <title>Metagenome sequence of Elaphomyces granulatus from sporocarp tissue reveals Ascomycota ectomycorrhizal fingerprints of genome expansion and a Proteobacteria-rich microbiome.</title>
        <authorList>
            <person name="Quandt C.A."/>
            <person name="Kohler A."/>
            <person name="Hesse C.N."/>
            <person name="Sharpton T.J."/>
            <person name="Martin F."/>
            <person name="Spatafora J.W."/>
        </authorList>
    </citation>
    <scope>NUCLEOTIDE SEQUENCE [LARGE SCALE GENOMIC DNA]</scope>
    <source>
        <strain evidence="4 5">OSC145934</strain>
    </source>
</reference>
<dbReference type="GO" id="GO:0005634">
    <property type="term" value="C:nucleus"/>
    <property type="evidence" value="ECO:0007669"/>
    <property type="project" value="TreeGrafter"/>
</dbReference>
<dbReference type="InterPro" id="IPR027159">
    <property type="entry name" value="CBP80"/>
</dbReference>
<organism evidence="4 5">
    <name type="scientific">Elaphomyces granulatus</name>
    <dbReference type="NCBI Taxonomy" id="519963"/>
    <lineage>
        <taxon>Eukaryota</taxon>
        <taxon>Fungi</taxon>
        <taxon>Dikarya</taxon>
        <taxon>Ascomycota</taxon>
        <taxon>Pezizomycotina</taxon>
        <taxon>Eurotiomycetes</taxon>
        <taxon>Eurotiomycetidae</taxon>
        <taxon>Eurotiales</taxon>
        <taxon>Elaphomycetaceae</taxon>
        <taxon>Elaphomyces</taxon>
    </lineage>
</organism>
<dbReference type="GO" id="GO:0005846">
    <property type="term" value="C:nuclear cap binding complex"/>
    <property type="evidence" value="ECO:0007669"/>
    <property type="project" value="InterPro"/>
</dbReference>
<evidence type="ECO:0000313" key="4">
    <source>
        <dbReference type="EMBL" id="OXV09630.1"/>
    </source>
</evidence>
<feature type="domain" description="MIF4G-like type 2" evidence="3">
    <location>
        <begin position="539"/>
        <end position="791"/>
    </location>
</feature>